<reference evidence="9" key="1">
    <citation type="journal article" date="2019" name="Int. J. Syst. Evol. Microbiol.">
        <title>The Global Catalogue of Microorganisms (GCM) 10K type strain sequencing project: providing services to taxonomists for standard genome sequencing and annotation.</title>
        <authorList>
            <consortium name="The Broad Institute Genomics Platform"/>
            <consortium name="The Broad Institute Genome Sequencing Center for Infectious Disease"/>
            <person name="Wu L."/>
            <person name="Ma J."/>
        </authorList>
    </citation>
    <scope>NUCLEOTIDE SEQUENCE [LARGE SCALE GENOMIC DNA]</scope>
    <source>
        <strain evidence="9">JCM 17975</strain>
    </source>
</reference>
<dbReference type="EMBL" id="BAABHM010000007">
    <property type="protein sequence ID" value="GAA4695654.1"/>
    <property type="molecule type" value="Genomic_DNA"/>
</dbReference>
<gene>
    <name evidence="8" type="ORF">GCM10023198_14490</name>
</gene>
<evidence type="ECO:0000256" key="6">
    <source>
        <dbReference type="PROSITE-ProRule" id="PRU01016"/>
    </source>
</evidence>
<evidence type="ECO:0000256" key="2">
    <source>
        <dbReference type="ARBA" id="ARBA00022603"/>
    </source>
</evidence>
<dbReference type="RefSeq" id="WP_253870863.1">
    <property type="nucleotide sequence ID" value="NZ_BAABHM010000007.1"/>
</dbReference>
<proteinExistence type="inferred from homology"/>
<evidence type="ECO:0000256" key="7">
    <source>
        <dbReference type="RuleBase" id="RU000416"/>
    </source>
</evidence>
<dbReference type="InterPro" id="IPR029063">
    <property type="entry name" value="SAM-dependent_MTases_sf"/>
</dbReference>
<evidence type="ECO:0000256" key="1">
    <source>
        <dbReference type="ARBA" id="ARBA00011975"/>
    </source>
</evidence>
<dbReference type="EC" id="2.1.1.37" evidence="1"/>
<dbReference type="InterPro" id="IPR001525">
    <property type="entry name" value="C5_MeTfrase"/>
</dbReference>
<keyword evidence="2 6" id="KW-0489">Methyltransferase</keyword>
<dbReference type="Proteomes" id="UP001500843">
    <property type="component" value="Unassembled WGS sequence"/>
</dbReference>
<sequence>MSNPTHKIAALFAGIGGIEQGFHRALGDDVEMTMLCEWWDPAKRVLSARFPGVDLHPDVRELTDLPSETTLVTAGFPCTDLSQAGRTAGIDGEASGLVKHLFAVLDHTKGRSHLPTLLIENVPNMLALNKGRAMTYLVRELEALGYRWAYRVVDSRFTGVPQRRRRVILLASRDIDPRTVLFADDAGPRDDVDYKQDAFGFFWTEGRRGLGWAQDAVPTLKGGSTVGIPSPPAIWVPDAPMDRRLIKPRVEDAEAMQGFDRGWTDVDFGTSKRNGPRWKLVGNAVTANVSEWVARRLASPGDIVADDTLWMHQGGSWPTAAWGENGKVHTMLGLSEYPELEPYSHLLEVVDVEQAEPVSLRGAAGFWSRLQQGNLGRHPGFRDDVAAYVDMMRGEIPRVIAS</sequence>
<protein>
    <recommendedName>
        <fullName evidence="1">DNA (cytosine-5-)-methyltransferase</fullName>
        <ecNumber evidence="1">2.1.1.37</ecNumber>
    </recommendedName>
</protein>
<dbReference type="PANTHER" id="PTHR10629">
    <property type="entry name" value="CYTOSINE-SPECIFIC METHYLTRANSFERASE"/>
    <property type="match status" value="1"/>
</dbReference>
<evidence type="ECO:0000256" key="3">
    <source>
        <dbReference type="ARBA" id="ARBA00022679"/>
    </source>
</evidence>
<evidence type="ECO:0000313" key="8">
    <source>
        <dbReference type="EMBL" id="GAA4695654.1"/>
    </source>
</evidence>
<dbReference type="NCBIfam" id="TIGR00675">
    <property type="entry name" value="dcm"/>
    <property type="match status" value="1"/>
</dbReference>
<feature type="active site" evidence="6">
    <location>
        <position position="78"/>
    </location>
</feature>
<keyword evidence="5" id="KW-0680">Restriction system</keyword>
<name>A0ABP8WW72_9MICO</name>
<dbReference type="GO" id="GO:0008168">
    <property type="term" value="F:methyltransferase activity"/>
    <property type="evidence" value="ECO:0007669"/>
    <property type="project" value="UniProtKB-KW"/>
</dbReference>
<keyword evidence="3 6" id="KW-0808">Transferase</keyword>
<dbReference type="PANTHER" id="PTHR10629:SF50">
    <property type="entry name" value="DNA (CYTOSINE-5)-METHYLTRANSFERASE CMT3"/>
    <property type="match status" value="1"/>
</dbReference>
<organism evidence="8 9">
    <name type="scientific">Promicromonospora umidemergens</name>
    <dbReference type="NCBI Taxonomy" id="629679"/>
    <lineage>
        <taxon>Bacteria</taxon>
        <taxon>Bacillati</taxon>
        <taxon>Actinomycetota</taxon>
        <taxon>Actinomycetes</taxon>
        <taxon>Micrococcales</taxon>
        <taxon>Promicromonosporaceae</taxon>
        <taxon>Promicromonospora</taxon>
    </lineage>
</organism>
<accession>A0ABP8WW72</accession>
<keyword evidence="4 6" id="KW-0949">S-adenosyl-L-methionine</keyword>
<dbReference type="PRINTS" id="PR00105">
    <property type="entry name" value="C5METTRFRASE"/>
</dbReference>
<evidence type="ECO:0000256" key="4">
    <source>
        <dbReference type="ARBA" id="ARBA00022691"/>
    </source>
</evidence>
<comment type="similarity">
    <text evidence="6 7">Belongs to the class I-like SAM-binding methyltransferase superfamily. C5-methyltransferase family.</text>
</comment>
<evidence type="ECO:0000313" key="9">
    <source>
        <dbReference type="Proteomes" id="UP001500843"/>
    </source>
</evidence>
<dbReference type="InterPro" id="IPR050390">
    <property type="entry name" value="C5-Methyltransferase"/>
</dbReference>
<comment type="caution">
    <text evidence="8">The sequence shown here is derived from an EMBL/GenBank/DDBJ whole genome shotgun (WGS) entry which is preliminary data.</text>
</comment>
<dbReference type="PROSITE" id="PS51679">
    <property type="entry name" value="SAM_MT_C5"/>
    <property type="match status" value="1"/>
</dbReference>
<keyword evidence="9" id="KW-1185">Reference proteome</keyword>
<dbReference type="GO" id="GO:0032259">
    <property type="term" value="P:methylation"/>
    <property type="evidence" value="ECO:0007669"/>
    <property type="project" value="UniProtKB-KW"/>
</dbReference>
<dbReference type="SUPFAM" id="SSF53335">
    <property type="entry name" value="S-adenosyl-L-methionine-dependent methyltransferases"/>
    <property type="match status" value="1"/>
</dbReference>
<dbReference type="Gene3D" id="3.40.50.150">
    <property type="entry name" value="Vaccinia Virus protein VP39"/>
    <property type="match status" value="1"/>
</dbReference>
<evidence type="ECO:0000256" key="5">
    <source>
        <dbReference type="ARBA" id="ARBA00022747"/>
    </source>
</evidence>
<dbReference type="Pfam" id="PF00145">
    <property type="entry name" value="DNA_methylase"/>
    <property type="match status" value="1"/>
</dbReference>